<protein>
    <submittedName>
        <fullName evidence="3">Uncharacterized protein</fullName>
    </submittedName>
</protein>
<reference evidence="3 4" key="1">
    <citation type="journal article" date="2019" name="Sci. Rep.">
        <title>Orb-weaving spider Araneus ventricosus genome elucidates the spidroin gene catalogue.</title>
        <authorList>
            <person name="Kono N."/>
            <person name="Nakamura H."/>
            <person name="Ohtoshi R."/>
            <person name="Moran D.A.P."/>
            <person name="Shinohara A."/>
            <person name="Yoshida Y."/>
            <person name="Fujiwara M."/>
            <person name="Mori M."/>
            <person name="Tomita M."/>
            <person name="Arakawa K."/>
        </authorList>
    </citation>
    <scope>NUCLEOTIDE SEQUENCE [LARGE SCALE GENOMIC DNA]</scope>
</reference>
<evidence type="ECO:0000313" key="2">
    <source>
        <dbReference type="EMBL" id="GBL55126.1"/>
    </source>
</evidence>
<dbReference type="AlphaFoldDB" id="A0A4Y1ZLZ7"/>
<dbReference type="Proteomes" id="UP000499080">
    <property type="component" value="Unassembled WGS sequence"/>
</dbReference>
<dbReference type="EMBL" id="BGPR01225946">
    <property type="protein sequence ID" value="GBL55126.1"/>
    <property type="molecule type" value="Genomic_DNA"/>
</dbReference>
<proteinExistence type="predicted"/>
<evidence type="ECO:0000313" key="3">
    <source>
        <dbReference type="EMBL" id="GBL55226.1"/>
    </source>
</evidence>
<accession>A0A4Y1ZLZ7</accession>
<comment type="caution">
    <text evidence="3">The sequence shown here is derived from an EMBL/GenBank/DDBJ whole genome shotgun (WGS) entry which is preliminary data.</text>
</comment>
<evidence type="ECO:0000313" key="1">
    <source>
        <dbReference type="EMBL" id="GBL55058.1"/>
    </source>
</evidence>
<evidence type="ECO:0000313" key="4">
    <source>
        <dbReference type="Proteomes" id="UP000499080"/>
    </source>
</evidence>
<keyword evidence="4" id="KW-1185">Reference proteome</keyword>
<organism evidence="3 4">
    <name type="scientific">Araneus ventricosus</name>
    <name type="common">Orbweaver spider</name>
    <name type="synonym">Epeira ventricosa</name>
    <dbReference type="NCBI Taxonomy" id="182803"/>
    <lineage>
        <taxon>Eukaryota</taxon>
        <taxon>Metazoa</taxon>
        <taxon>Ecdysozoa</taxon>
        <taxon>Arthropoda</taxon>
        <taxon>Chelicerata</taxon>
        <taxon>Arachnida</taxon>
        <taxon>Araneae</taxon>
        <taxon>Araneomorphae</taxon>
        <taxon>Entelegynae</taxon>
        <taxon>Araneoidea</taxon>
        <taxon>Araneidae</taxon>
        <taxon>Araneus</taxon>
    </lineage>
</organism>
<name>A0A4Y1ZLZ7_ARAVE</name>
<dbReference type="EMBL" id="BGPR01225933">
    <property type="protein sequence ID" value="GBL55058.1"/>
    <property type="molecule type" value="Genomic_DNA"/>
</dbReference>
<gene>
    <name evidence="3" type="ORF">AVEN_206861_1</name>
    <name evidence="1" type="ORF">AVEN_52419_1</name>
    <name evidence="2" type="ORF">AVEN_95464_1</name>
</gene>
<feature type="non-terminal residue" evidence="3">
    <location>
        <position position="1"/>
    </location>
</feature>
<dbReference type="EMBL" id="BGPR01225966">
    <property type="protein sequence ID" value="GBL55226.1"/>
    <property type="molecule type" value="Genomic_DNA"/>
</dbReference>
<sequence length="92" mass="10147">SAVHGSLVVRSRLYSRRGLSLARNPIPLKIPVSLVYSKYEVGQTSSMLVWCGGGVPAQASTSSSDHGSKLRDQFHYSPRVASKQYAYITNYR</sequence>